<protein>
    <submittedName>
        <fullName evidence="1">Uncharacterized protein</fullName>
    </submittedName>
</protein>
<name>A0A0A9N8K5_ARUDO</name>
<organism evidence="1">
    <name type="scientific">Arundo donax</name>
    <name type="common">Giant reed</name>
    <name type="synonym">Donax arundinaceus</name>
    <dbReference type="NCBI Taxonomy" id="35708"/>
    <lineage>
        <taxon>Eukaryota</taxon>
        <taxon>Viridiplantae</taxon>
        <taxon>Streptophyta</taxon>
        <taxon>Embryophyta</taxon>
        <taxon>Tracheophyta</taxon>
        <taxon>Spermatophyta</taxon>
        <taxon>Magnoliopsida</taxon>
        <taxon>Liliopsida</taxon>
        <taxon>Poales</taxon>
        <taxon>Poaceae</taxon>
        <taxon>PACMAD clade</taxon>
        <taxon>Arundinoideae</taxon>
        <taxon>Arundineae</taxon>
        <taxon>Arundo</taxon>
    </lineage>
</organism>
<dbReference type="EMBL" id="GBRH01214694">
    <property type="protein sequence ID" value="JAD83201.1"/>
    <property type="molecule type" value="Transcribed_RNA"/>
</dbReference>
<reference evidence="1" key="2">
    <citation type="journal article" date="2015" name="Data Brief">
        <title>Shoot transcriptome of the giant reed, Arundo donax.</title>
        <authorList>
            <person name="Barrero R.A."/>
            <person name="Guerrero F.D."/>
            <person name="Moolhuijzen P."/>
            <person name="Goolsby J.A."/>
            <person name="Tidwell J."/>
            <person name="Bellgard S.E."/>
            <person name="Bellgard M.I."/>
        </authorList>
    </citation>
    <scope>NUCLEOTIDE SEQUENCE</scope>
    <source>
        <tissue evidence="1">Shoot tissue taken approximately 20 cm above the soil surface</tissue>
    </source>
</reference>
<evidence type="ECO:0000313" key="1">
    <source>
        <dbReference type="EMBL" id="JAD83201.1"/>
    </source>
</evidence>
<accession>A0A0A9N8K5</accession>
<reference evidence="1" key="1">
    <citation type="submission" date="2014-09" db="EMBL/GenBank/DDBJ databases">
        <authorList>
            <person name="Magalhaes I.L.F."/>
            <person name="Oliveira U."/>
            <person name="Santos F.R."/>
            <person name="Vidigal T.H.D.A."/>
            <person name="Brescovit A.D."/>
            <person name="Santos A.J."/>
        </authorList>
    </citation>
    <scope>NUCLEOTIDE SEQUENCE</scope>
    <source>
        <tissue evidence="1">Shoot tissue taken approximately 20 cm above the soil surface</tissue>
    </source>
</reference>
<proteinExistence type="predicted"/>
<sequence length="49" mass="5604">MGMQKEATKLLFCNPPPHREGYGGDHNEYLISSEPYSSKSLLMKMIFLL</sequence>
<dbReference type="AlphaFoldDB" id="A0A0A9N8K5"/>